<keyword evidence="2" id="KW-0812">Transmembrane</keyword>
<organism evidence="3">
    <name type="scientific">viral metagenome</name>
    <dbReference type="NCBI Taxonomy" id="1070528"/>
    <lineage>
        <taxon>unclassified sequences</taxon>
        <taxon>metagenomes</taxon>
        <taxon>organismal metagenomes</taxon>
    </lineage>
</organism>
<dbReference type="EMBL" id="MN739735">
    <property type="protein sequence ID" value="QHT23737.1"/>
    <property type="molecule type" value="Genomic_DNA"/>
</dbReference>
<protein>
    <submittedName>
        <fullName evidence="3">Uncharacterized protein</fullName>
    </submittedName>
</protein>
<evidence type="ECO:0000256" key="1">
    <source>
        <dbReference type="SAM" id="MobiDB-lite"/>
    </source>
</evidence>
<keyword evidence="2" id="KW-1133">Transmembrane helix</keyword>
<feature type="region of interest" description="Disordered" evidence="1">
    <location>
        <begin position="193"/>
        <end position="255"/>
    </location>
</feature>
<evidence type="ECO:0000256" key="2">
    <source>
        <dbReference type="SAM" id="Phobius"/>
    </source>
</evidence>
<feature type="region of interest" description="Disordered" evidence="1">
    <location>
        <begin position="101"/>
        <end position="129"/>
    </location>
</feature>
<sequence>MHSLFNKLTLKQTLVFVSIVVLFSMFFLLSDFREGLTGDGTNKPQISPGRCDDATTCETCGQIAHDASGSVCYWCGVDKGCKSPTDYYDATTCAKGCRVPPNPPADQQKKYPSTDLTPDSSGKFFPVEPKKPPYNPSDIEACEAPCSWNDKGYCKLGDQACPYKKEVEVCQAPCSWNSKGSCTLGNLPCQYIKPADTRQDKPSDTRQNKPTDIREDKTPESRQDKPADTRQDKPADTRQDNSTNKNKVPEPVSWPLSCQNVSMFRGKIYLNPSDFLDKVE</sequence>
<accession>A0A6C0E3I1</accession>
<feature type="transmembrane region" description="Helical" evidence="2">
    <location>
        <begin position="12"/>
        <end position="29"/>
    </location>
</feature>
<keyword evidence="2" id="KW-0472">Membrane</keyword>
<feature type="compositionally biased region" description="Basic and acidic residues" evidence="1">
    <location>
        <begin position="195"/>
        <end position="239"/>
    </location>
</feature>
<feature type="compositionally biased region" description="Polar residues" evidence="1">
    <location>
        <begin position="110"/>
        <end position="120"/>
    </location>
</feature>
<proteinExistence type="predicted"/>
<name>A0A6C0E3I1_9ZZZZ</name>
<dbReference type="AlphaFoldDB" id="A0A6C0E3I1"/>
<evidence type="ECO:0000313" key="3">
    <source>
        <dbReference type="EMBL" id="QHT23737.1"/>
    </source>
</evidence>
<reference evidence="3" key="1">
    <citation type="journal article" date="2020" name="Nature">
        <title>Giant virus diversity and host interactions through global metagenomics.</title>
        <authorList>
            <person name="Schulz F."/>
            <person name="Roux S."/>
            <person name="Paez-Espino D."/>
            <person name="Jungbluth S."/>
            <person name="Walsh D.A."/>
            <person name="Denef V.J."/>
            <person name="McMahon K.D."/>
            <person name="Konstantinidis K.T."/>
            <person name="Eloe-Fadrosh E.A."/>
            <person name="Kyrpides N.C."/>
            <person name="Woyke T."/>
        </authorList>
    </citation>
    <scope>NUCLEOTIDE SEQUENCE</scope>
    <source>
        <strain evidence="3">GVMAG-M-3300023179-132</strain>
    </source>
</reference>